<comment type="caution">
    <text evidence="1">The sequence shown here is derived from an EMBL/GenBank/DDBJ whole genome shotgun (WGS) entry which is preliminary data.</text>
</comment>
<evidence type="ECO:0000313" key="1">
    <source>
        <dbReference type="EMBL" id="MVM33823.1"/>
    </source>
</evidence>
<gene>
    <name evidence="1" type="ORF">GO755_27545</name>
</gene>
<dbReference type="SUPFAM" id="SSF117396">
    <property type="entry name" value="TM1631-like"/>
    <property type="match status" value="1"/>
</dbReference>
<name>A0A7K1SJ81_9BACT</name>
<dbReference type="Proteomes" id="UP000436006">
    <property type="component" value="Unassembled WGS sequence"/>
</dbReference>
<dbReference type="Pfam" id="PF01904">
    <property type="entry name" value="DUF72"/>
    <property type="match status" value="1"/>
</dbReference>
<dbReference type="PANTHER" id="PTHR30348:SF4">
    <property type="entry name" value="DUF72 DOMAIN-CONTAINING PROTEIN"/>
    <property type="match status" value="1"/>
</dbReference>
<proteinExistence type="predicted"/>
<dbReference type="InterPro" id="IPR036520">
    <property type="entry name" value="UPF0759_sf"/>
</dbReference>
<reference evidence="1 2" key="1">
    <citation type="submission" date="2019-12" db="EMBL/GenBank/DDBJ databases">
        <title>Spirosoma sp. HMF4905 genome sequencing and assembly.</title>
        <authorList>
            <person name="Kang H."/>
            <person name="Cha I."/>
            <person name="Kim H."/>
            <person name="Joh K."/>
        </authorList>
    </citation>
    <scope>NUCLEOTIDE SEQUENCE [LARGE SCALE GENOMIC DNA]</scope>
    <source>
        <strain evidence="1 2">HMF4905</strain>
    </source>
</reference>
<accession>A0A7K1SJ81</accession>
<dbReference type="Gene3D" id="3.20.20.410">
    <property type="entry name" value="Protein of unknown function UPF0759"/>
    <property type="match status" value="1"/>
</dbReference>
<dbReference type="RefSeq" id="WP_157588541.1">
    <property type="nucleotide sequence ID" value="NZ_WPIN01000013.1"/>
</dbReference>
<evidence type="ECO:0000313" key="2">
    <source>
        <dbReference type="Proteomes" id="UP000436006"/>
    </source>
</evidence>
<organism evidence="1 2">
    <name type="scientific">Spirosoma arboris</name>
    <dbReference type="NCBI Taxonomy" id="2682092"/>
    <lineage>
        <taxon>Bacteria</taxon>
        <taxon>Pseudomonadati</taxon>
        <taxon>Bacteroidota</taxon>
        <taxon>Cytophagia</taxon>
        <taxon>Cytophagales</taxon>
        <taxon>Cytophagaceae</taxon>
        <taxon>Spirosoma</taxon>
    </lineage>
</organism>
<protein>
    <submittedName>
        <fullName evidence="1">DUF72 domain-containing protein</fullName>
    </submittedName>
</protein>
<dbReference type="InterPro" id="IPR002763">
    <property type="entry name" value="DUF72"/>
</dbReference>
<dbReference type="EMBL" id="WPIN01000013">
    <property type="protein sequence ID" value="MVM33823.1"/>
    <property type="molecule type" value="Genomic_DNA"/>
</dbReference>
<keyword evidence="2" id="KW-1185">Reference proteome</keyword>
<dbReference type="PANTHER" id="PTHR30348">
    <property type="entry name" value="UNCHARACTERIZED PROTEIN YECE"/>
    <property type="match status" value="1"/>
</dbReference>
<sequence length="241" mass="28571">MKIHIGTSGWSYDHWQGILYPHGTPVHDRLEHYGQRFQTVELNSSFYRWPKQSTFVGWRRRLPEGFLLTVKAPRGLTHAKKLYAPEGWIERIQACWHQLRDKRAVLLVQLSPNHSYDYERLAYFLKQLPVWMRVAIEFRHISWHTEAIFGLLEQYQVAYCIMSGAHLPCMLRATAPFVYVRLHGPDRHHLYGGSYSDTDLRWWAHRLREWVDMGKEVFVYFNNDGGGNAVRNAETLRYLIQ</sequence>
<dbReference type="AlphaFoldDB" id="A0A7K1SJ81"/>